<dbReference type="RefSeq" id="WP_073484058.1">
    <property type="nucleotide sequence ID" value="NZ_FQVN01000005.1"/>
</dbReference>
<reference evidence="4" key="1">
    <citation type="submission" date="2016-11" db="EMBL/GenBank/DDBJ databases">
        <authorList>
            <person name="Jaros S."/>
            <person name="Januszkiewicz K."/>
            <person name="Wedrychowicz H."/>
        </authorList>
    </citation>
    <scope>NUCLEOTIDE SEQUENCE [LARGE SCALE GENOMIC DNA]</scope>
    <source>
        <strain evidence="4">DSM 44523</strain>
    </source>
</reference>
<dbReference type="PANTHER" id="PTHR16305:SF35">
    <property type="entry name" value="TRANSCRIPTIONAL ACTIVATOR DOMAIN"/>
    <property type="match status" value="1"/>
</dbReference>
<dbReference type="SUPFAM" id="SSF46894">
    <property type="entry name" value="C-terminal effector domain of the bipartite response regulators"/>
    <property type="match status" value="1"/>
</dbReference>
<dbReference type="InterPro" id="IPR027417">
    <property type="entry name" value="P-loop_NTPase"/>
</dbReference>
<keyword evidence="1" id="KW-0547">Nucleotide-binding</keyword>
<dbReference type="Gene3D" id="1.10.10.10">
    <property type="entry name" value="Winged helix-like DNA-binding domain superfamily/Winged helix DNA-binding domain"/>
    <property type="match status" value="1"/>
</dbReference>
<dbReference type="GO" id="GO:0005524">
    <property type="term" value="F:ATP binding"/>
    <property type="evidence" value="ECO:0007669"/>
    <property type="project" value="UniProtKB-KW"/>
</dbReference>
<dbReference type="Gene3D" id="1.25.40.10">
    <property type="entry name" value="Tetratricopeptide repeat domain"/>
    <property type="match status" value="1"/>
</dbReference>
<dbReference type="InterPro" id="IPR016032">
    <property type="entry name" value="Sig_transdc_resp-reg_C-effctor"/>
</dbReference>
<dbReference type="CDD" id="cd06170">
    <property type="entry name" value="LuxR_C_like"/>
    <property type="match status" value="1"/>
</dbReference>
<accession>A0A1M5ENP0</accession>
<evidence type="ECO:0000259" key="3">
    <source>
        <dbReference type="PROSITE" id="PS50043"/>
    </source>
</evidence>
<keyword evidence="2" id="KW-0067">ATP-binding</keyword>
<dbReference type="OrthoDB" id="3178131at2"/>
<gene>
    <name evidence="4" type="ORF">SAMN05444320_10564</name>
</gene>
<dbReference type="GO" id="GO:0004016">
    <property type="term" value="F:adenylate cyclase activity"/>
    <property type="evidence" value="ECO:0007669"/>
    <property type="project" value="TreeGrafter"/>
</dbReference>
<sequence>MALGEGSAGHKPLAGRLDESRLLAEAGAQARWGAGQFVLVTGPTGVGRSALLSAARRSWLADGLTVRRSQPTVADESTPFVVPRQFLLTDTGRQAPADASDWSPSAAVVELTKAGPVVLCVDDVQHADPGSLGWLAELAALSEALPLLLVCALRTPFDLGNRPLSDLVARSSRTVRLAALGEDEVAEALAGRWDAPTARQLAGPLTRRTGGNPLLVQQVADRLTSHPSGDGGPPDELVHGAVEWWKRRAPAAASAVASALAALATLRAPITTEDVAAVAEVSRSAAARAVDALHGAGLLHSTTPPTFTDPVLRDAVLADLDAASRAELFARATRVLARQCDDAESVAAQLLRGPVTGSTWAVRQLRQAANTAMARGDSTAAVAFLERALAESGGEHTSAVLLAELAVARFDTDSMTALGDFRRGLWHLRRARLHGSPQDQDWAEYDDEAALELQWRWMGSRYTPPSAAAVPRTDRLSGERVLAGIAAAFYLHSHSADVVLELARTALAGGVPTSGPMAVLVSAVAALVCADEHEEADGWLRELLAEARAQGGGFTEALLHVAHASSLHWRGRLAEAERSVRTAFELVPADQWGPAVAIPLRPLVDALLDQGRVDEAWAHASTPLTEDSVSETWACEAYFIARGRVKAARGDLDGALRDITDAGRLGELWDRQNPAANDWRAAAVPVLLAAGQRERAREVAEADLVAARRWGSPRPVGRALWSLAHTGPDERREELLTEAIGLFERAGAQLDVAVATLDLGRWHAEQGRLRPAREMLRTAMDLAARLGATPLAERARAALVAAGGRPRGPRQSGLAGLTRTERLVAERAAAGATNQDIAAELVVSLRAVEMHLTSVYRKLGVPGRSALPDALRTAE</sequence>
<dbReference type="Pfam" id="PF00196">
    <property type="entry name" value="GerE"/>
    <property type="match status" value="1"/>
</dbReference>
<keyword evidence="5" id="KW-1185">Reference proteome</keyword>
<name>A0A1M5ENP0_STRHI</name>
<dbReference type="InterPro" id="IPR011990">
    <property type="entry name" value="TPR-like_helical_dom_sf"/>
</dbReference>
<dbReference type="PROSITE" id="PS50043">
    <property type="entry name" value="HTH_LUXR_2"/>
    <property type="match status" value="1"/>
</dbReference>
<evidence type="ECO:0000313" key="5">
    <source>
        <dbReference type="Proteomes" id="UP000184501"/>
    </source>
</evidence>
<evidence type="ECO:0000313" key="4">
    <source>
        <dbReference type="EMBL" id="SHF80837.1"/>
    </source>
</evidence>
<evidence type="ECO:0000256" key="1">
    <source>
        <dbReference type="ARBA" id="ARBA00022741"/>
    </source>
</evidence>
<dbReference type="AlphaFoldDB" id="A0A1M5ENP0"/>
<dbReference type="Pfam" id="PF13191">
    <property type="entry name" value="AAA_16"/>
    <property type="match status" value="1"/>
</dbReference>
<evidence type="ECO:0000256" key="2">
    <source>
        <dbReference type="ARBA" id="ARBA00022840"/>
    </source>
</evidence>
<dbReference type="STRING" id="2017.SAMN05444320_10564"/>
<feature type="domain" description="HTH luxR-type" evidence="3">
    <location>
        <begin position="810"/>
        <end position="875"/>
    </location>
</feature>
<dbReference type="SMART" id="SM00421">
    <property type="entry name" value="HTH_LUXR"/>
    <property type="match status" value="1"/>
</dbReference>
<dbReference type="InterPro" id="IPR000792">
    <property type="entry name" value="Tscrpt_reg_LuxR_C"/>
</dbReference>
<dbReference type="Proteomes" id="UP000184501">
    <property type="component" value="Unassembled WGS sequence"/>
</dbReference>
<proteinExistence type="predicted"/>
<dbReference type="PANTHER" id="PTHR16305">
    <property type="entry name" value="TESTICULAR SOLUBLE ADENYLYL CYCLASE"/>
    <property type="match status" value="1"/>
</dbReference>
<dbReference type="GO" id="GO:0006355">
    <property type="term" value="P:regulation of DNA-templated transcription"/>
    <property type="evidence" value="ECO:0007669"/>
    <property type="project" value="InterPro"/>
</dbReference>
<dbReference type="EMBL" id="FQVN01000005">
    <property type="protein sequence ID" value="SHF80837.1"/>
    <property type="molecule type" value="Genomic_DNA"/>
</dbReference>
<dbReference type="InterPro" id="IPR041664">
    <property type="entry name" value="AAA_16"/>
</dbReference>
<dbReference type="PRINTS" id="PR00038">
    <property type="entry name" value="HTHLUXR"/>
</dbReference>
<organism evidence="4 5">
    <name type="scientific">Streptoalloteichus hindustanus</name>
    <dbReference type="NCBI Taxonomy" id="2017"/>
    <lineage>
        <taxon>Bacteria</taxon>
        <taxon>Bacillati</taxon>
        <taxon>Actinomycetota</taxon>
        <taxon>Actinomycetes</taxon>
        <taxon>Pseudonocardiales</taxon>
        <taxon>Pseudonocardiaceae</taxon>
        <taxon>Streptoalloteichus</taxon>
    </lineage>
</organism>
<dbReference type="GO" id="GO:0005737">
    <property type="term" value="C:cytoplasm"/>
    <property type="evidence" value="ECO:0007669"/>
    <property type="project" value="TreeGrafter"/>
</dbReference>
<dbReference type="SUPFAM" id="SSF52540">
    <property type="entry name" value="P-loop containing nucleoside triphosphate hydrolases"/>
    <property type="match status" value="1"/>
</dbReference>
<protein>
    <submittedName>
        <fullName evidence="4">AAA ATPase domain-containing protein</fullName>
    </submittedName>
</protein>
<dbReference type="SUPFAM" id="SSF48452">
    <property type="entry name" value="TPR-like"/>
    <property type="match status" value="2"/>
</dbReference>
<dbReference type="GO" id="GO:0003677">
    <property type="term" value="F:DNA binding"/>
    <property type="evidence" value="ECO:0007669"/>
    <property type="project" value="InterPro"/>
</dbReference>
<dbReference type="InterPro" id="IPR036388">
    <property type="entry name" value="WH-like_DNA-bd_sf"/>
</dbReference>